<dbReference type="GO" id="GO:0005524">
    <property type="term" value="F:ATP binding"/>
    <property type="evidence" value="ECO:0007669"/>
    <property type="project" value="UniProtKB-KW"/>
</dbReference>
<dbReference type="Pfam" id="PF05636">
    <property type="entry name" value="HIGH_NTase1"/>
    <property type="match status" value="1"/>
</dbReference>
<keyword evidence="2" id="KW-0694">RNA-binding</keyword>
<reference evidence="3" key="1">
    <citation type="journal article" date="2021" name="PeerJ">
        <title>Extensive microbial diversity within the chicken gut microbiome revealed by metagenomics and culture.</title>
        <authorList>
            <person name="Gilroy R."/>
            <person name="Ravi A."/>
            <person name="Getino M."/>
            <person name="Pursley I."/>
            <person name="Horton D.L."/>
            <person name="Alikhan N.F."/>
            <person name="Baker D."/>
            <person name="Gharbi K."/>
            <person name="Hall N."/>
            <person name="Watson M."/>
            <person name="Adriaenssens E.M."/>
            <person name="Foster-Nyarko E."/>
            <person name="Jarju S."/>
            <person name="Secka A."/>
            <person name="Antonio M."/>
            <person name="Oren A."/>
            <person name="Chaudhuri R.R."/>
            <person name="La Ragione R."/>
            <person name="Hildebrand F."/>
            <person name="Pallen M.J."/>
        </authorList>
    </citation>
    <scope>NUCLEOTIDE SEQUENCE</scope>
    <source>
        <strain evidence="3">ChiSjej1B19-8411</strain>
    </source>
</reference>
<dbReference type="Gene3D" id="3.40.50.620">
    <property type="entry name" value="HUPs"/>
    <property type="match status" value="1"/>
</dbReference>
<keyword evidence="2" id="KW-0547">Nucleotide-binding</keyword>
<keyword evidence="2" id="KW-0436">Ligase</keyword>
<evidence type="ECO:0000256" key="2">
    <source>
        <dbReference type="HAMAP-Rule" id="MF_01539"/>
    </source>
</evidence>
<feature type="binding site" evidence="2">
    <location>
        <position position="173"/>
    </location>
    <ligand>
        <name>ATP</name>
        <dbReference type="ChEBI" id="CHEBI:30616"/>
    </ligand>
</feature>
<comment type="subcellular location">
    <subcellularLocation>
        <location evidence="2">Cytoplasm</location>
    </subcellularLocation>
</comment>
<feature type="binding site" evidence="2">
    <location>
        <position position="102"/>
    </location>
    <ligand>
        <name>ATP</name>
        <dbReference type="ChEBI" id="CHEBI:30616"/>
    </ligand>
</feature>
<sequence>MKVTGIITEYNPFHQGHQYHLEKSREITSADYVIAVMSGDFVQRGTPALLSKQKRTEMALRSGADLVLELPVSYASGSAEFFAKGAIALLDSLHVVTDLCFGSESGSLEDFQSIARILSREPASYQKTLQEALRSGVSFPAARSAALCDYLHTHPEICSLSSQSPQEFLSTPNNILGLEYCKALFRRDSSIQPHIISRQGQGYHSAALEEYASATGVRRELLKEKPDWIILSVVLPRESYRILQEEYQVSYPVTEDDFSLLLRYRLMLETEESLCRFLDVTPDLARRIKNRENEFTTFSAFANLLKTKEVTYTRICRTLLHILLNLKERPPISCARVLGMHAQAGPLLDAIQKNSSIPLVQKPVQADSLLDSGGITGFRQDLFASNLYESVACQKFSREFIHEFQKPLVIV</sequence>
<proteinExistence type="inferred from homology"/>
<dbReference type="NCBIfam" id="NF010191">
    <property type="entry name" value="PRK13670.1"/>
    <property type="match status" value="1"/>
</dbReference>
<keyword evidence="1 2" id="KW-0819">tRNA processing</keyword>
<dbReference type="SUPFAM" id="SSF52374">
    <property type="entry name" value="Nucleotidylyl transferase"/>
    <property type="match status" value="1"/>
</dbReference>
<organism evidence="3 4">
    <name type="scientific">Candidatus Blautia gallistercoris</name>
    <dbReference type="NCBI Taxonomy" id="2838490"/>
    <lineage>
        <taxon>Bacteria</taxon>
        <taxon>Bacillati</taxon>
        <taxon>Bacillota</taxon>
        <taxon>Clostridia</taxon>
        <taxon>Lachnospirales</taxon>
        <taxon>Lachnospiraceae</taxon>
        <taxon>Blautia</taxon>
    </lineage>
</organism>
<protein>
    <recommendedName>
        <fullName evidence="2">tRNA(Met) cytidine acetate ligase</fullName>
        <ecNumber evidence="2">6.3.4.-</ecNumber>
    </recommendedName>
</protein>
<comment type="catalytic activity">
    <reaction evidence="2">
        <text>cytidine(34) in elongator tRNA(Met) + acetate + ATP = N(4)-acetylcytidine(34) in elongator tRNA(Met) + AMP + diphosphate</text>
        <dbReference type="Rhea" id="RHEA:58144"/>
        <dbReference type="Rhea" id="RHEA-COMP:10693"/>
        <dbReference type="Rhea" id="RHEA-COMP:10694"/>
        <dbReference type="ChEBI" id="CHEBI:30089"/>
        <dbReference type="ChEBI" id="CHEBI:30616"/>
        <dbReference type="ChEBI" id="CHEBI:33019"/>
        <dbReference type="ChEBI" id="CHEBI:74900"/>
        <dbReference type="ChEBI" id="CHEBI:82748"/>
        <dbReference type="ChEBI" id="CHEBI:456215"/>
    </reaction>
</comment>
<dbReference type="EMBL" id="DXEX01000164">
    <property type="protein sequence ID" value="HIX59562.1"/>
    <property type="molecule type" value="Genomic_DNA"/>
</dbReference>
<comment type="caution">
    <text evidence="2">Lacks conserved residue(s) required for the propagation of feature annotation.</text>
</comment>
<keyword evidence="2" id="KW-0963">Cytoplasm</keyword>
<dbReference type="GO" id="GO:0006400">
    <property type="term" value="P:tRNA modification"/>
    <property type="evidence" value="ECO:0007669"/>
    <property type="project" value="UniProtKB-UniRule"/>
</dbReference>
<reference evidence="3" key="2">
    <citation type="submission" date="2021-04" db="EMBL/GenBank/DDBJ databases">
        <authorList>
            <person name="Gilroy R."/>
        </authorList>
    </citation>
    <scope>NUCLEOTIDE SEQUENCE</scope>
    <source>
        <strain evidence="3">ChiSjej1B19-8411</strain>
    </source>
</reference>
<name>A0A9D1WIR4_9FIRM</name>
<dbReference type="PANTHER" id="PTHR37825:SF1">
    <property type="entry name" value="TRNA(MET) CYTIDINE ACETATE LIGASE"/>
    <property type="match status" value="1"/>
</dbReference>
<keyword evidence="2" id="KW-0067">ATP-binding</keyword>
<comment type="function">
    <text evidence="2">Catalyzes the formation of N(4)-acetylcytidine (ac(4)C) at the wobble position of elongator tRNA(Met), using acetate and ATP as substrates. First activates an acetate ion to form acetyladenylate (Ac-AMP) and then transfers the acetyl group to tRNA to form ac(4)C34.</text>
</comment>
<accession>A0A9D1WIR4</accession>
<dbReference type="PANTHER" id="PTHR37825">
    <property type="entry name" value="TRNA(MET) CYTIDINE ACETATE LIGASE"/>
    <property type="match status" value="1"/>
</dbReference>
<feature type="binding site" evidence="2">
    <location>
        <position position="198"/>
    </location>
    <ligand>
        <name>ATP</name>
        <dbReference type="ChEBI" id="CHEBI:30616"/>
    </ligand>
</feature>
<dbReference type="GO" id="GO:0000049">
    <property type="term" value="F:tRNA binding"/>
    <property type="evidence" value="ECO:0007669"/>
    <property type="project" value="UniProtKB-KW"/>
</dbReference>
<gene>
    <name evidence="2" type="primary">tmcAL</name>
    <name evidence="3" type="ORF">IAA45_07605</name>
</gene>
<dbReference type="EC" id="6.3.4.-" evidence="2"/>
<comment type="caution">
    <text evidence="3">The sequence shown here is derived from an EMBL/GenBank/DDBJ whole genome shotgun (WGS) entry which is preliminary data.</text>
</comment>
<dbReference type="GO" id="GO:0005737">
    <property type="term" value="C:cytoplasm"/>
    <property type="evidence" value="ECO:0007669"/>
    <property type="project" value="UniProtKB-SubCell"/>
</dbReference>
<dbReference type="Proteomes" id="UP000886817">
    <property type="component" value="Unassembled WGS sequence"/>
</dbReference>
<dbReference type="AlphaFoldDB" id="A0A9D1WIR4"/>
<feature type="binding site" evidence="2">
    <location>
        <begin position="7"/>
        <end position="20"/>
    </location>
    <ligand>
        <name>ATP</name>
        <dbReference type="ChEBI" id="CHEBI:30616"/>
    </ligand>
</feature>
<dbReference type="InterPro" id="IPR014729">
    <property type="entry name" value="Rossmann-like_a/b/a_fold"/>
</dbReference>
<evidence type="ECO:0000313" key="4">
    <source>
        <dbReference type="Proteomes" id="UP000886817"/>
    </source>
</evidence>
<evidence type="ECO:0000313" key="3">
    <source>
        <dbReference type="EMBL" id="HIX59562.1"/>
    </source>
</evidence>
<keyword evidence="2" id="KW-0820">tRNA-binding</keyword>
<comment type="similarity">
    <text evidence="2">Belongs to the TmcAL family.</text>
</comment>
<dbReference type="HAMAP" id="MF_01539">
    <property type="entry name" value="TmcAL"/>
    <property type="match status" value="1"/>
</dbReference>
<dbReference type="GO" id="GO:0016879">
    <property type="term" value="F:ligase activity, forming carbon-nitrogen bonds"/>
    <property type="evidence" value="ECO:0007669"/>
    <property type="project" value="UniProtKB-UniRule"/>
</dbReference>
<evidence type="ECO:0000256" key="1">
    <source>
        <dbReference type="ARBA" id="ARBA00022694"/>
    </source>
</evidence>
<dbReference type="InterPro" id="IPR008513">
    <property type="entry name" value="tRNA(Met)_cyd_acetate_ligase"/>
</dbReference>